<evidence type="ECO:0000256" key="8">
    <source>
        <dbReference type="ARBA" id="ARBA00072365"/>
    </source>
</evidence>
<feature type="region of interest" description="Disordered" evidence="9">
    <location>
        <begin position="292"/>
        <end position="387"/>
    </location>
</feature>
<evidence type="ECO:0000256" key="1">
    <source>
        <dbReference type="ARBA" id="ARBA00022473"/>
    </source>
</evidence>
<feature type="compositionally biased region" description="Low complexity" evidence="9">
    <location>
        <begin position="332"/>
        <end position="348"/>
    </location>
</feature>
<dbReference type="GO" id="GO:0000977">
    <property type="term" value="F:RNA polymerase II transcription regulatory region sequence-specific DNA binding"/>
    <property type="evidence" value="ECO:0007669"/>
    <property type="project" value="TreeGrafter"/>
</dbReference>
<dbReference type="InterPro" id="IPR015789">
    <property type="entry name" value="Twist-rel_bHLH"/>
</dbReference>
<keyword evidence="12" id="KW-1185">Reference proteome</keyword>
<comment type="function">
    <text evidence="7">Involved in the establishment and dorsoventral patterning of germ layers in the embryo.</text>
</comment>
<dbReference type="SMART" id="SM00353">
    <property type="entry name" value="HLH"/>
    <property type="match status" value="1"/>
</dbReference>
<dbReference type="Proteomes" id="UP000310200">
    <property type="component" value="Unassembled WGS sequence"/>
</dbReference>
<dbReference type="GO" id="GO:0046983">
    <property type="term" value="F:protein dimerization activity"/>
    <property type="evidence" value="ECO:0007669"/>
    <property type="project" value="InterPro"/>
</dbReference>
<keyword evidence="5" id="KW-0804">Transcription</keyword>
<dbReference type="FunFam" id="4.10.280.10:FF:000030">
    <property type="entry name" value="Twist transcription factor"/>
    <property type="match status" value="1"/>
</dbReference>
<organism evidence="11 12">
    <name type="scientific">Temnothorax longispinosus</name>
    <dbReference type="NCBI Taxonomy" id="300112"/>
    <lineage>
        <taxon>Eukaryota</taxon>
        <taxon>Metazoa</taxon>
        <taxon>Ecdysozoa</taxon>
        <taxon>Arthropoda</taxon>
        <taxon>Hexapoda</taxon>
        <taxon>Insecta</taxon>
        <taxon>Pterygota</taxon>
        <taxon>Neoptera</taxon>
        <taxon>Endopterygota</taxon>
        <taxon>Hymenoptera</taxon>
        <taxon>Apocrita</taxon>
        <taxon>Aculeata</taxon>
        <taxon>Formicoidea</taxon>
        <taxon>Formicidae</taxon>
        <taxon>Myrmicinae</taxon>
        <taxon>Temnothorax</taxon>
    </lineage>
</organism>
<feature type="domain" description="BHLH" evidence="10">
    <location>
        <begin position="375"/>
        <end position="426"/>
    </location>
</feature>
<feature type="compositionally biased region" description="Polar residues" evidence="9">
    <location>
        <begin position="353"/>
        <end position="362"/>
    </location>
</feature>
<dbReference type="InterPro" id="IPR011598">
    <property type="entry name" value="bHLH_dom"/>
</dbReference>
<comment type="caution">
    <text evidence="11">The sequence shown here is derived from an EMBL/GenBank/DDBJ whole genome shotgun (WGS) entry which is preliminary data.</text>
</comment>
<gene>
    <name evidence="11" type="ORF">DBV15_10239</name>
</gene>
<dbReference type="InterPro" id="IPR036638">
    <property type="entry name" value="HLH_DNA-bd_sf"/>
</dbReference>
<feature type="region of interest" description="Disordered" evidence="9">
    <location>
        <begin position="136"/>
        <end position="161"/>
    </location>
</feature>
<proteinExistence type="predicted"/>
<dbReference type="GO" id="GO:0030154">
    <property type="term" value="P:cell differentiation"/>
    <property type="evidence" value="ECO:0007669"/>
    <property type="project" value="UniProtKB-KW"/>
</dbReference>
<dbReference type="Gene3D" id="4.10.280.10">
    <property type="entry name" value="Helix-loop-helix DNA-binding domain"/>
    <property type="match status" value="1"/>
</dbReference>
<protein>
    <recommendedName>
        <fullName evidence="8">Protein twist</fullName>
    </recommendedName>
</protein>
<evidence type="ECO:0000313" key="12">
    <source>
        <dbReference type="Proteomes" id="UP000310200"/>
    </source>
</evidence>
<dbReference type="SUPFAM" id="SSF47459">
    <property type="entry name" value="HLH, helix-loop-helix DNA-binding domain"/>
    <property type="match status" value="1"/>
</dbReference>
<feature type="compositionally biased region" description="Basic and acidic residues" evidence="9">
    <location>
        <begin position="39"/>
        <end position="50"/>
    </location>
</feature>
<dbReference type="AlphaFoldDB" id="A0A4V3S7D6"/>
<evidence type="ECO:0000256" key="3">
    <source>
        <dbReference type="ARBA" id="ARBA00023015"/>
    </source>
</evidence>
<evidence type="ECO:0000256" key="9">
    <source>
        <dbReference type="SAM" id="MobiDB-lite"/>
    </source>
</evidence>
<name>A0A4V3S7D6_9HYME</name>
<reference evidence="11 12" key="1">
    <citation type="journal article" date="2019" name="Philos. Trans. R. Soc. Lond., B, Biol. Sci.">
        <title>Ant behaviour and brain gene expression of defending hosts depend on the ecological success of the intruding social parasite.</title>
        <authorList>
            <person name="Kaur R."/>
            <person name="Stoldt M."/>
            <person name="Jongepier E."/>
            <person name="Feldmeyer B."/>
            <person name="Menzel F."/>
            <person name="Bornberg-Bauer E."/>
            <person name="Foitzik S."/>
        </authorList>
    </citation>
    <scope>NUCLEOTIDE SEQUENCE [LARGE SCALE GENOMIC DNA]</scope>
    <source>
        <tissue evidence="11">Whole body</tissue>
    </source>
</reference>
<dbReference type="CDD" id="cd11464">
    <property type="entry name" value="bHLH_TS_TWIST"/>
    <property type="match status" value="1"/>
</dbReference>
<evidence type="ECO:0000256" key="2">
    <source>
        <dbReference type="ARBA" id="ARBA00022782"/>
    </source>
</evidence>
<feature type="compositionally biased region" description="Low complexity" evidence="9">
    <location>
        <begin position="301"/>
        <end position="310"/>
    </location>
</feature>
<keyword evidence="4" id="KW-0238">DNA-binding</keyword>
<dbReference type="PANTHER" id="PTHR23349">
    <property type="entry name" value="BASIC HELIX-LOOP-HELIX TRANSCRIPTION FACTOR, TWIST"/>
    <property type="match status" value="1"/>
</dbReference>
<evidence type="ECO:0000256" key="7">
    <source>
        <dbReference type="ARBA" id="ARBA00059086"/>
    </source>
</evidence>
<evidence type="ECO:0000313" key="11">
    <source>
        <dbReference type="EMBL" id="TGZ36954.1"/>
    </source>
</evidence>
<keyword evidence="6" id="KW-0539">Nucleus</keyword>
<evidence type="ECO:0000259" key="10">
    <source>
        <dbReference type="PROSITE" id="PS50888"/>
    </source>
</evidence>
<evidence type="ECO:0000256" key="5">
    <source>
        <dbReference type="ARBA" id="ARBA00023163"/>
    </source>
</evidence>
<keyword evidence="3" id="KW-0805">Transcription regulation</keyword>
<dbReference type="PANTHER" id="PTHR23349:SF50">
    <property type="entry name" value="PROTEIN TWIST"/>
    <property type="match status" value="1"/>
</dbReference>
<feature type="region of interest" description="Disordered" evidence="9">
    <location>
        <begin position="1"/>
        <end position="73"/>
    </location>
</feature>
<dbReference type="GO" id="GO:0000981">
    <property type="term" value="F:DNA-binding transcription factor activity, RNA polymerase II-specific"/>
    <property type="evidence" value="ECO:0007669"/>
    <property type="project" value="TreeGrafter"/>
</dbReference>
<evidence type="ECO:0000256" key="6">
    <source>
        <dbReference type="ARBA" id="ARBA00023242"/>
    </source>
</evidence>
<dbReference type="Pfam" id="PF00010">
    <property type="entry name" value="HLH"/>
    <property type="match status" value="1"/>
</dbReference>
<dbReference type="PROSITE" id="PS50888">
    <property type="entry name" value="BHLH"/>
    <property type="match status" value="1"/>
</dbReference>
<dbReference type="EMBL" id="QBLH01003651">
    <property type="protein sequence ID" value="TGZ36954.1"/>
    <property type="molecule type" value="Genomic_DNA"/>
</dbReference>
<sequence length="490" mass="54082">MGANSRGGSVLRTWQHQHQHQQQQAGQQYKHLSSVSSARARDLEDARCAERTNGAGGGMRGAATVPQPPTPASQCVTAHTGAYFILHNNGIQGVNDGAGAVVGAVAHNGEGNPDGRSSMAHHYAGRYTPPASHLMDLSGPPDHQQHHQHAHHHNLSSSAYHHPHSQVAVEYNELNHMMFKNPEETRYHPHHHHHQPRDQLEYDQRLHSTDNSPEFLSDYSRDHEQQSLCLTPSSQSVYSPSGCGGGADEMVAPNSVQSVHGQTGSYVDMAEYKPNVMEERMVARYGCEQQAAELGHATEPSSSSTTTTTTKGYGDREGCVRTTVRRKRRHSGNNNSNSSGNGCCSNSNESDGESSTAASTTRTKVRRKNDQELQNQRAMANVRERQRTQSLNDAFAALRKIIPTMPSDKLSKIQTLKLATRYIDFLFHVLKSNTENLEYIENAAEMNAQNAILSAKEVVSSSSSSNYIAHERLSYAFNAWRIERDWNSST</sequence>
<dbReference type="InterPro" id="IPR050283">
    <property type="entry name" value="E-box_TF_Regulators"/>
</dbReference>
<accession>A0A4V3S7D6</accession>
<dbReference type="STRING" id="300112.A0A4V3S7D6"/>
<keyword evidence="1" id="KW-0217">Developmental protein</keyword>
<keyword evidence="2" id="KW-0221">Differentiation</keyword>
<evidence type="ECO:0000256" key="4">
    <source>
        <dbReference type="ARBA" id="ARBA00023125"/>
    </source>
</evidence>